<accession>A0ABQ4V9M4</accession>
<organism evidence="1 2">
    <name type="scientific">Mycolicibacterium cyprinidarum</name>
    <dbReference type="NCBI Taxonomy" id="2860311"/>
    <lineage>
        <taxon>Bacteria</taxon>
        <taxon>Bacillati</taxon>
        <taxon>Actinomycetota</taxon>
        <taxon>Actinomycetes</taxon>
        <taxon>Mycobacteriales</taxon>
        <taxon>Mycobacteriaceae</taxon>
        <taxon>Mycolicibacterium</taxon>
    </lineage>
</organism>
<dbReference type="EMBL" id="BPRH01001926">
    <property type="protein sequence ID" value="GJF15245.1"/>
    <property type="molecule type" value="Genomic_DNA"/>
</dbReference>
<sequence length="128" mass="14634">MFGVSMVVESGLARCPRCVSVADYVFIETGSGRECGGLRYEVRCRKCGEYYGEDSQPKSALPVACAELPIEWPPDREPVEARDWRSELRGRLSMATQRGRREMDVVTRRTREWVLERRFRLNDGQTGG</sequence>
<proteinExistence type="predicted"/>
<dbReference type="Proteomes" id="UP001060504">
    <property type="component" value="Unassembled WGS sequence"/>
</dbReference>
<comment type="caution">
    <text evidence="1">The sequence shown here is derived from an EMBL/GenBank/DDBJ whole genome shotgun (WGS) entry which is preliminary data.</text>
</comment>
<gene>
    <name evidence="1" type="ORF">NGTWS1702_18310</name>
</gene>
<reference evidence="1 2" key="1">
    <citation type="submission" date="2021-08" db="EMBL/GenBank/DDBJ databases">
        <title>Draft genome sequence of Mycolicibacterium sp. NGTWS1702 strain.</title>
        <authorList>
            <person name="Matsumoto M."/>
            <person name="Tang B.C.C."/>
            <person name="Machida Y."/>
            <person name="Matoyama H."/>
            <person name="Kishihara T."/>
            <person name="Sato S."/>
            <person name="Kondo I."/>
            <person name="Sano M."/>
            <person name="Kato G."/>
        </authorList>
    </citation>
    <scope>NUCLEOTIDE SEQUENCE [LARGE SCALE GENOMIC DNA]</scope>
    <source>
        <strain evidence="1 2">NGTWSNA01</strain>
    </source>
</reference>
<protein>
    <submittedName>
        <fullName evidence="1">Uncharacterized protein</fullName>
    </submittedName>
</protein>
<name>A0ABQ4V9M4_9MYCO</name>
<evidence type="ECO:0000313" key="2">
    <source>
        <dbReference type="Proteomes" id="UP001060504"/>
    </source>
</evidence>
<evidence type="ECO:0000313" key="1">
    <source>
        <dbReference type="EMBL" id="GJF15245.1"/>
    </source>
</evidence>
<keyword evidence="2" id="KW-1185">Reference proteome</keyword>